<reference evidence="2" key="1">
    <citation type="submission" date="2022-11" db="UniProtKB">
        <authorList>
            <consortium name="WormBaseParasite"/>
        </authorList>
    </citation>
    <scope>IDENTIFICATION</scope>
</reference>
<proteinExistence type="predicted"/>
<organism evidence="1 2">
    <name type="scientific">Romanomermis culicivorax</name>
    <name type="common">Nematode worm</name>
    <dbReference type="NCBI Taxonomy" id="13658"/>
    <lineage>
        <taxon>Eukaryota</taxon>
        <taxon>Metazoa</taxon>
        <taxon>Ecdysozoa</taxon>
        <taxon>Nematoda</taxon>
        <taxon>Enoplea</taxon>
        <taxon>Dorylaimia</taxon>
        <taxon>Mermithida</taxon>
        <taxon>Mermithoidea</taxon>
        <taxon>Mermithidae</taxon>
        <taxon>Romanomermis</taxon>
    </lineage>
</organism>
<evidence type="ECO:0000313" key="1">
    <source>
        <dbReference type="Proteomes" id="UP000887565"/>
    </source>
</evidence>
<name>A0A915J6R4_ROMCU</name>
<protein>
    <submittedName>
        <fullName evidence="2">Uncharacterized protein</fullName>
    </submittedName>
</protein>
<dbReference type="WBParaSite" id="nRc.2.0.1.t22141-RA">
    <property type="protein sequence ID" value="nRc.2.0.1.t22141-RA"/>
    <property type="gene ID" value="nRc.2.0.1.g22141"/>
</dbReference>
<accession>A0A915J6R4</accession>
<sequence>MVRRVLPYLYTPVIICKDLGQWYWPSHIGLFYRWVVDSSATDIFCNRKSSTSEKVFKEQFWSLTKGHAVQQISKLDKINGTHMDTRNYIKVKRSKIVFKR</sequence>
<keyword evidence="1" id="KW-1185">Reference proteome</keyword>
<evidence type="ECO:0000313" key="2">
    <source>
        <dbReference type="WBParaSite" id="nRc.2.0.1.t22141-RA"/>
    </source>
</evidence>
<dbReference type="Proteomes" id="UP000887565">
    <property type="component" value="Unplaced"/>
</dbReference>
<dbReference type="AlphaFoldDB" id="A0A915J6R4"/>